<dbReference type="AlphaFoldDB" id="A0A0A9DPE1"/>
<sequence length="66" mass="7721">MLQACENLLQLLYCHQLRRLHLHFAYFQSLLVMVVQVHFPVAQHPPFVQKQDFVGHHSPLLHGLVP</sequence>
<name>A0A0A9DPE1_ARUDO</name>
<reference evidence="2" key="2">
    <citation type="journal article" date="2015" name="Data Brief">
        <title>Shoot transcriptome of the giant reed, Arundo donax.</title>
        <authorList>
            <person name="Barrero R.A."/>
            <person name="Guerrero F.D."/>
            <person name="Moolhuijzen P."/>
            <person name="Goolsby J.A."/>
            <person name="Tidwell J."/>
            <person name="Bellgard S.E."/>
            <person name="Bellgard M.I."/>
        </authorList>
    </citation>
    <scope>NUCLEOTIDE SEQUENCE</scope>
    <source>
        <tissue evidence="2">Shoot tissue taken approximately 20 cm above the soil surface</tissue>
    </source>
</reference>
<evidence type="ECO:0000313" key="2">
    <source>
        <dbReference type="EMBL" id="JAD85602.1"/>
    </source>
</evidence>
<keyword evidence="1" id="KW-1133">Transmembrane helix</keyword>
<keyword evidence="1" id="KW-0812">Transmembrane</keyword>
<dbReference type="EMBL" id="GBRH01212293">
    <property type="protein sequence ID" value="JAD85602.1"/>
    <property type="molecule type" value="Transcribed_RNA"/>
</dbReference>
<keyword evidence="1" id="KW-0472">Membrane</keyword>
<organism evidence="2">
    <name type="scientific">Arundo donax</name>
    <name type="common">Giant reed</name>
    <name type="synonym">Donax arundinaceus</name>
    <dbReference type="NCBI Taxonomy" id="35708"/>
    <lineage>
        <taxon>Eukaryota</taxon>
        <taxon>Viridiplantae</taxon>
        <taxon>Streptophyta</taxon>
        <taxon>Embryophyta</taxon>
        <taxon>Tracheophyta</taxon>
        <taxon>Spermatophyta</taxon>
        <taxon>Magnoliopsida</taxon>
        <taxon>Liliopsida</taxon>
        <taxon>Poales</taxon>
        <taxon>Poaceae</taxon>
        <taxon>PACMAD clade</taxon>
        <taxon>Arundinoideae</taxon>
        <taxon>Arundineae</taxon>
        <taxon>Arundo</taxon>
    </lineage>
</organism>
<reference evidence="2" key="1">
    <citation type="submission" date="2014-09" db="EMBL/GenBank/DDBJ databases">
        <authorList>
            <person name="Magalhaes I.L.F."/>
            <person name="Oliveira U."/>
            <person name="Santos F.R."/>
            <person name="Vidigal T.H.D.A."/>
            <person name="Brescovit A.D."/>
            <person name="Santos A.J."/>
        </authorList>
    </citation>
    <scope>NUCLEOTIDE SEQUENCE</scope>
    <source>
        <tissue evidence="2">Shoot tissue taken approximately 20 cm above the soil surface</tissue>
    </source>
</reference>
<feature type="transmembrane region" description="Helical" evidence="1">
    <location>
        <begin position="20"/>
        <end position="39"/>
    </location>
</feature>
<accession>A0A0A9DPE1</accession>
<proteinExistence type="predicted"/>
<protein>
    <submittedName>
        <fullName evidence="2">Uncharacterized protein</fullName>
    </submittedName>
</protein>
<evidence type="ECO:0000256" key="1">
    <source>
        <dbReference type="SAM" id="Phobius"/>
    </source>
</evidence>